<dbReference type="HOGENOM" id="CLU_102137_0_0_11"/>
<gene>
    <name evidence="3" type="ordered locus">Lxx24690</name>
</gene>
<protein>
    <submittedName>
        <fullName evidence="3">Uncharacterized protein</fullName>
    </submittedName>
</protein>
<feature type="compositionally biased region" description="Low complexity" evidence="1">
    <location>
        <begin position="30"/>
        <end position="44"/>
    </location>
</feature>
<feature type="transmembrane region" description="Helical" evidence="2">
    <location>
        <begin position="148"/>
        <end position="173"/>
    </location>
</feature>
<dbReference type="AlphaFoldDB" id="Q6AC08"/>
<evidence type="ECO:0000313" key="3">
    <source>
        <dbReference type="EMBL" id="AAT90084.1"/>
    </source>
</evidence>
<evidence type="ECO:0000313" key="4">
    <source>
        <dbReference type="Proteomes" id="UP000001306"/>
    </source>
</evidence>
<dbReference type="STRING" id="281090.Lxx24690"/>
<dbReference type="Proteomes" id="UP000001306">
    <property type="component" value="Chromosome"/>
</dbReference>
<feature type="region of interest" description="Disordered" evidence="1">
    <location>
        <begin position="1"/>
        <end position="57"/>
    </location>
</feature>
<evidence type="ECO:0000256" key="1">
    <source>
        <dbReference type="SAM" id="MobiDB-lite"/>
    </source>
</evidence>
<feature type="transmembrane region" description="Helical" evidence="2">
    <location>
        <begin position="96"/>
        <end position="118"/>
    </location>
</feature>
<keyword evidence="2" id="KW-0472">Membrane</keyword>
<name>Q6AC08_LEIXX</name>
<feature type="transmembrane region" description="Helical" evidence="2">
    <location>
        <begin position="185"/>
        <end position="218"/>
    </location>
</feature>
<reference evidence="3 4" key="1">
    <citation type="journal article" date="2004" name="Mol. Plant Microbe Interact.">
        <title>The genome sequence of the Gram-positive sugarcane pathogen Leifsonia xyli subsp. xyli.</title>
        <authorList>
            <person name="Monteiro-Vitorello C.B."/>
            <person name="Camargo L.E.A."/>
            <person name="Van Sluys M.A."/>
            <person name="Kitajima J.P."/>
            <person name="Truffi D."/>
            <person name="do Amaral A.M."/>
            <person name="Harakava R."/>
            <person name="de Oliveira J.C.F."/>
            <person name="Wood D."/>
            <person name="de Oliveira M.C."/>
            <person name="Miyaki C.Y."/>
            <person name="Takita M.A."/>
            <person name="da Silva A.C.R."/>
            <person name="Furlan L.R."/>
            <person name="Carraro D.M."/>
            <person name="Camarotte G."/>
            <person name="Almeida N.F. Jr."/>
            <person name="Carrer H."/>
            <person name="Coutinho L.L."/>
            <person name="El-Dorry H.A."/>
            <person name="Ferro M.I.T."/>
            <person name="Gagliardi P.R."/>
            <person name="Giglioti E."/>
            <person name="Goldman M.H.S."/>
            <person name="Goldman G.H."/>
            <person name="Kimura E.T."/>
            <person name="Ferro E.S."/>
            <person name="Kuramae E.E."/>
            <person name="Lemos E.G.M."/>
            <person name="Lemos M.V.F."/>
            <person name="Mauro S.M.Z."/>
            <person name="Machado M.A."/>
            <person name="Marino C.L."/>
            <person name="Menck C.F."/>
            <person name="Nunes L.R."/>
            <person name="Oliveira R.C."/>
            <person name="Pereira G.G."/>
            <person name="Siqueira W."/>
            <person name="de Souza A.A."/>
            <person name="Tsai S.M."/>
            <person name="Zanca A.S."/>
            <person name="Simpson A.J.G."/>
            <person name="Brumbley S.M."/>
            <person name="Setubal J.C."/>
        </authorList>
    </citation>
    <scope>NUCLEOTIDE SEQUENCE [LARGE SCALE GENOMIC DNA]</scope>
    <source>
        <strain evidence="3 4">CTCB07</strain>
    </source>
</reference>
<proteinExistence type="predicted"/>
<dbReference type="KEGG" id="lxx:Lxx24690"/>
<keyword evidence="2" id="KW-1133">Transmembrane helix</keyword>
<sequence>MPGKLPKMSTPEDERTPQQPANDQPNRLQAAEPAVPAAPTESTVPAPPAASDVTVPPAAPGGAFPAAPAAFPAYGGTPAAPAERPAATPTTVTASFWLYIATAALSIVVGIIGIIATAGSRAVVLDQLQRQGGTSLQGQNLDQLADTAVTIGIATLAVTTIVATVLFTLFAFLMRRGGNGARIVLTILTVLSLLNAGSAFGLGLLLVAAAVVAAILMWLPSSNQWFAAIKASRAPRA</sequence>
<dbReference type="EMBL" id="AE016822">
    <property type="protein sequence ID" value="AAT90084.1"/>
    <property type="molecule type" value="Genomic_DNA"/>
</dbReference>
<organism evidence="3 4">
    <name type="scientific">Leifsonia xyli subsp. xyli (strain CTCB07)</name>
    <dbReference type="NCBI Taxonomy" id="281090"/>
    <lineage>
        <taxon>Bacteria</taxon>
        <taxon>Bacillati</taxon>
        <taxon>Actinomycetota</taxon>
        <taxon>Actinomycetes</taxon>
        <taxon>Micrococcales</taxon>
        <taxon>Microbacteriaceae</taxon>
        <taxon>Leifsonia</taxon>
    </lineage>
</organism>
<feature type="compositionally biased region" description="Polar residues" evidence="1">
    <location>
        <begin position="17"/>
        <end position="27"/>
    </location>
</feature>
<keyword evidence="4" id="KW-1185">Reference proteome</keyword>
<keyword evidence="2" id="KW-0812">Transmembrane</keyword>
<evidence type="ECO:0000256" key="2">
    <source>
        <dbReference type="SAM" id="Phobius"/>
    </source>
</evidence>
<accession>Q6AC08</accession>